<dbReference type="EMBL" id="BARV01029713">
    <property type="protein sequence ID" value="GAI33585.1"/>
    <property type="molecule type" value="Genomic_DNA"/>
</dbReference>
<comment type="caution">
    <text evidence="1">The sequence shown here is derived from an EMBL/GenBank/DDBJ whole genome shotgun (WGS) entry which is preliminary data.</text>
</comment>
<dbReference type="AlphaFoldDB" id="X1P3G8"/>
<organism evidence="1">
    <name type="scientific">marine sediment metagenome</name>
    <dbReference type="NCBI Taxonomy" id="412755"/>
    <lineage>
        <taxon>unclassified sequences</taxon>
        <taxon>metagenomes</taxon>
        <taxon>ecological metagenomes</taxon>
    </lineage>
</organism>
<protein>
    <recommendedName>
        <fullName evidence="2">Acylase</fullName>
    </recommendedName>
</protein>
<dbReference type="GO" id="GO:0017000">
    <property type="term" value="P:antibiotic biosynthetic process"/>
    <property type="evidence" value="ECO:0007669"/>
    <property type="project" value="InterPro"/>
</dbReference>
<dbReference type="Pfam" id="PF01804">
    <property type="entry name" value="Penicil_amidase"/>
    <property type="match status" value="1"/>
</dbReference>
<feature type="non-terminal residue" evidence="1">
    <location>
        <position position="257"/>
    </location>
</feature>
<dbReference type="SUPFAM" id="SSF56235">
    <property type="entry name" value="N-terminal nucleophile aminohydrolases (Ntn hydrolases)"/>
    <property type="match status" value="1"/>
</dbReference>
<dbReference type="InterPro" id="IPR002692">
    <property type="entry name" value="S45"/>
</dbReference>
<reference evidence="1" key="1">
    <citation type="journal article" date="2014" name="Front. Microbiol.">
        <title>High frequency of phylogenetically diverse reductive dehalogenase-homologous genes in deep subseafloor sedimentary metagenomes.</title>
        <authorList>
            <person name="Kawai M."/>
            <person name="Futagami T."/>
            <person name="Toyoda A."/>
            <person name="Takaki Y."/>
            <person name="Nishi S."/>
            <person name="Hori S."/>
            <person name="Arai W."/>
            <person name="Tsubouchi T."/>
            <person name="Morono Y."/>
            <person name="Uchiyama I."/>
            <person name="Ito T."/>
            <person name="Fujiyama A."/>
            <person name="Inagaki F."/>
            <person name="Takami H."/>
        </authorList>
    </citation>
    <scope>NUCLEOTIDE SEQUENCE</scope>
    <source>
        <strain evidence="1">Expedition CK06-06</strain>
    </source>
</reference>
<evidence type="ECO:0000313" key="1">
    <source>
        <dbReference type="EMBL" id="GAI33585.1"/>
    </source>
</evidence>
<dbReference type="GO" id="GO:0016787">
    <property type="term" value="F:hydrolase activity"/>
    <property type="evidence" value="ECO:0007669"/>
    <property type="project" value="InterPro"/>
</dbReference>
<evidence type="ECO:0008006" key="2">
    <source>
        <dbReference type="Google" id="ProtNLM"/>
    </source>
</evidence>
<proteinExistence type="predicted"/>
<dbReference type="PANTHER" id="PTHR34218:SF3">
    <property type="entry name" value="ACYL-HOMOSERINE LACTONE ACYLASE PVDQ"/>
    <property type="match status" value="1"/>
</dbReference>
<dbReference type="InterPro" id="IPR029055">
    <property type="entry name" value="Ntn_hydrolases_N"/>
</dbReference>
<dbReference type="PANTHER" id="PTHR34218">
    <property type="entry name" value="PEPTIDASE S45 PENICILLIN AMIDASE"/>
    <property type="match status" value="1"/>
</dbReference>
<accession>X1P3G8</accession>
<sequence length="257" mass="29205">KSASGNAMLIANPHLPWSGFFTWYEAQLTAPGLNAYGAALVGMPILGICFNDQLGWTHTNNTFDGMDLYELTLTQNGYLWDGGEKVFEEEIKSLKIKQEDGSFREQEFKVLKSIHGPIISKKEGKVLAMRLVGLDQPQLFRQYWDMMHSTSLKEFENIISRLQMPFFNIIYADKDGHIMYLFGGRTPKRPGGDWSFWRGIIPGDTSATLWTETHSYEDLPKVIDPPCGWVQNANDPPWTSTLPMQLDPEDFPSYMAP</sequence>
<name>X1P3G8_9ZZZZ</name>
<feature type="non-terminal residue" evidence="1">
    <location>
        <position position="1"/>
    </location>
</feature>
<dbReference type="Gene3D" id="3.60.20.10">
    <property type="entry name" value="Glutamine Phosphoribosylpyrophosphate, subunit 1, domain 1"/>
    <property type="match status" value="2"/>
</dbReference>
<gene>
    <name evidence="1" type="ORF">S06H3_47313</name>
</gene>